<comment type="subunit">
    <text evidence="9">Homodimer, forms a heterotetramer with a Cas2 homodimer.</text>
</comment>
<dbReference type="InterPro" id="IPR042206">
    <property type="entry name" value="CRISPR-assoc_Cas1_C"/>
</dbReference>
<dbReference type="KEGG" id="ffo:FFONT_0067"/>
<dbReference type="PANTHER" id="PTHR34353">
    <property type="entry name" value="CRISPR-ASSOCIATED ENDONUCLEASE CAS1 1"/>
    <property type="match status" value="1"/>
</dbReference>
<dbReference type="HAMAP" id="MF_01470">
    <property type="entry name" value="Cas1"/>
    <property type="match status" value="1"/>
</dbReference>
<reference evidence="11" key="1">
    <citation type="submission" date="2012-03" db="EMBL/GenBank/DDBJ databases">
        <title>Fervidicoccus fontis complete genome analysis confirms its distinct phylogenetic position and predicts its environmental function.</title>
        <authorList>
            <person name="Lebedinsky A.V."/>
            <person name="Mardanov A.V."/>
            <person name="Gumerov V.M."/>
            <person name="Beletsky A.V."/>
            <person name="Kublanov I.V."/>
            <person name="Perevalova A.A."/>
            <person name="Bonch-Osmolovskaya E.A."/>
            <person name="Ravin N.V."/>
            <person name="Skryabin K.G."/>
        </authorList>
    </citation>
    <scope>NUCLEOTIDE SEQUENCE [LARGE SCALE GENOMIC DNA]</scope>
    <source>
        <strain evidence="11">DSM 19380 / VKM B-2539 / Kam940</strain>
    </source>
</reference>
<dbReference type="GO" id="GO:0004519">
    <property type="term" value="F:endonuclease activity"/>
    <property type="evidence" value="ECO:0007669"/>
    <property type="project" value="UniProtKB-UniRule"/>
</dbReference>
<evidence type="ECO:0000256" key="3">
    <source>
        <dbReference type="ARBA" id="ARBA00022759"/>
    </source>
</evidence>
<keyword evidence="2 9" id="KW-0479">Metal-binding</keyword>
<keyword evidence="5 9" id="KW-0460">Magnesium</keyword>
<dbReference type="HOGENOM" id="CLU_052779_0_0_2"/>
<feature type="binding site" evidence="9">
    <location>
        <position position="226"/>
    </location>
    <ligand>
        <name>Mn(2+)</name>
        <dbReference type="ChEBI" id="CHEBI:29035"/>
    </ligand>
</feature>
<keyword evidence="7 9" id="KW-0238">DNA-binding</keyword>
<dbReference type="eggNOG" id="arCOG01452">
    <property type="taxonomic scope" value="Archaea"/>
</dbReference>
<evidence type="ECO:0000256" key="5">
    <source>
        <dbReference type="ARBA" id="ARBA00022842"/>
    </source>
</evidence>
<comment type="function">
    <text evidence="9">CRISPR (clustered regularly interspaced short palindromic repeat), is an adaptive immune system that provides protection against mobile genetic elements (viruses, transposable elements and conjugative plasmids). CRISPR clusters contain spacers, sequences complementary to antecedent mobile elements, and target invading nucleic acids. CRISPR clusters are transcribed and processed into CRISPR RNA (crRNA). Acts as a dsDNA endonuclease. Involved in the integration of spacer DNA into the CRISPR cassette.</text>
</comment>
<reference evidence="10 11" key="2">
    <citation type="journal article" date="2014" name="Extremophiles">
        <title>Analysis of the complete genome of Fervidococcus fontis confirms the distinct phylogenetic position of the order Fervidicoccales and suggests its environmental function.</title>
        <authorList>
            <person name="Lebedinsky A.V."/>
            <person name="Mardanov A.V."/>
            <person name="Kublanov I.V."/>
            <person name="Gumerov V.M."/>
            <person name="Beletsky A.V."/>
            <person name="Perevalova A.A."/>
            <person name="Bidzhieva S.Kh."/>
            <person name="Bonch-Osmolovskaya E.A."/>
            <person name="Skryabin K.G."/>
            <person name="Ravin N.V."/>
        </authorList>
    </citation>
    <scope>NUCLEOTIDE SEQUENCE [LARGE SCALE GENOMIC DNA]</scope>
    <source>
        <strain evidence="11">DSM 19380 / VKM B-2539 / Kam940</strain>
    </source>
</reference>
<name>H9ZZA4_FERFK</name>
<dbReference type="EC" id="3.1.-.-" evidence="9"/>
<keyword evidence="11" id="KW-1185">Reference proteome</keyword>
<organism evidence="10 11">
    <name type="scientific">Fervidicoccus fontis (strain DSM 19380 / JCM 18336 / VKM B-2539 / Kam940)</name>
    <dbReference type="NCBI Taxonomy" id="1163730"/>
    <lineage>
        <taxon>Archaea</taxon>
        <taxon>Thermoproteota</taxon>
        <taxon>Thermoprotei</taxon>
        <taxon>Fervidicoccales</taxon>
        <taxon>Fervidicoccaceae</taxon>
        <taxon>Fervidicoccus</taxon>
    </lineage>
</organism>
<accession>H9ZZA4</accession>
<proteinExistence type="inferred from homology"/>
<dbReference type="OrthoDB" id="2216at2157"/>
<dbReference type="InParanoid" id="H9ZZA4"/>
<gene>
    <name evidence="9" type="primary">cas1</name>
    <name evidence="10" type="ordered locus">FFONT_0067</name>
</gene>
<dbReference type="GO" id="GO:0003677">
    <property type="term" value="F:DNA binding"/>
    <property type="evidence" value="ECO:0007669"/>
    <property type="project" value="UniProtKB-KW"/>
</dbReference>
<keyword evidence="6 9" id="KW-0051">Antiviral defense</keyword>
<comment type="cofactor">
    <cofactor evidence="9">
        <name>Mg(2+)</name>
        <dbReference type="ChEBI" id="CHEBI:18420"/>
    </cofactor>
    <cofactor evidence="9">
        <name>Mn(2+)</name>
        <dbReference type="ChEBI" id="CHEBI:29035"/>
    </cofactor>
</comment>
<evidence type="ECO:0000313" key="11">
    <source>
        <dbReference type="Proteomes" id="UP000007391"/>
    </source>
</evidence>
<dbReference type="Pfam" id="PF01867">
    <property type="entry name" value="Cas_Cas1"/>
    <property type="match status" value="1"/>
</dbReference>
<dbReference type="InterPro" id="IPR042211">
    <property type="entry name" value="CRISPR-assoc_Cas1_N"/>
</dbReference>
<keyword evidence="1 9" id="KW-0540">Nuclease</keyword>
<dbReference type="AlphaFoldDB" id="H9ZZA4"/>
<dbReference type="GO" id="GO:0043571">
    <property type="term" value="P:maintenance of CRISPR repeat elements"/>
    <property type="evidence" value="ECO:0007669"/>
    <property type="project" value="UniProtKB-UniRule"/>
</dbReference>
<keyword evidence="4 9" id="KW-0378">Hydrolase</keyword>
<evidence type="ECO:0000313" key="10">
    <source>
        <dbReference type="EMBL" id="AFH42061.1"/>
    </source>
</evidence>
<dbReference type="GO" id="GO:0051607">
    <property type="term" value="P:defense response to virus"/>
    <property type="evidence" value="ECO:0007669"/>
    <property type="project" value="UniProtKB-UniRule"/>
</dbReference>
<feature type="binding site" evidence="9">
    <location>
        <position position="162"/>
    </location>
    <ligand>
        <name>Mn(2+)</name>
        <dbReference type="ChEBI" id="CHEBI:29035"/>
    </ligand>
</feature>
<dbReference type="PANTHER" id="PTHR34353:SF2">
    <property type="entry name" value="CRISPR-ASSOCIATED ENDONUCLEASE CAS1 1"/>
    <property type="match status" value="1"/>
</dbReference>
<feature type="binding site" evidence="9">
    <location>
        <position position="241"/>
    </location>
    <ligand>
        <name>Mn(2+)</name>
        <dbReference type="ChEBI" id="CHEBI:29035"/>
    </ligand>
</feature>
<evidence type="ECO:0000256" key="7">
    <source>
        <dbReference type="ARBA" id="ARBA00023125"/>
    </source>
</evidence>
<evidence type="ECO:0000256" key="4">
    <source>
        <dbReference type="ARBA" id="ARBA00022801"/>
    </source>
</evidence>
<sequence length="327" mass="36677">MRLLVITGYGKRLSVEGKVFKIEDRNKSSSKVNPADIESIVIESSGVSITSAAIELASMAGIPIFIIRGRGSPTVISPIYSVKTAETRRKQYSATTGKSGCTLAKSLVRSKISNQAECLRNLNRYFNDEDVRKEVEKLRENSKRAQELQCSENWSSQLRQIESSAARAYWGSLAVFLPESIGFDGRDVDSGDAFNCSLNYIYALLYSECFKKLSIAGLDPYGGIYHVDKAGRMSLVYDFSDPVKPFLDYSLTKERQLLLNIKVSDGVLDEDARKNIILLYDGARKSKVRIYDKTSVTFQEALTSFAFNLAESFRKSEEARMDMSMKW</sequence>
<dbReference type="Proteomes" id="UP000007391">
    <property type="component" value="Chromosome"/>
</dbReference>
<evidence type="ECO:0000256" key="8">
    <source>
        <dbReference type="ARBA" id="ARBA00023211"/>
    </source>
</evidence>
<keyword evidence="8 9" id="KW-0464">Manganese</keyword>
<dbReference type="NCBIfam" id="TIGR00287">
    <property type="entry name" value="cas1"/>
    <property type="match status" value="1"/>
</dbReference>
<evidence type="ECO:0000256" key="9">
    <source>
        <dbReference type="HAMAP-Rule" id="MF_01470"/>
    </source>
</evidence>
<dbReference type="Gene3D" id="3.100.10.20">
    <property type="entry name" value="CRISPR-associated endonuclease Cas1, N-terminal domain"/>
    <property type="match status" value="1"/>
</dbReference>
<dbReference type="Gene3D" id="1.20.120.920">
    <property type="entry name" value="CRISPR-associated endonuclease Cas1, C-terminal domain"/>
    <property type="match status" value="1"/>
</dbReference>
<dbReference type="CDD" id="cd09634">
    <property type="entry name" value="Cas1_I-II-III"/>
    <property type="match status" value="1"/>
</dbReference>
<evidence type="ECO:0000256" key="1">
    <source>
        <dbReference type="ARBA" id="ARBA00022722"/>
    </source>
</evidence>
<keyword evidence="3 9" id="KW-0255">Endonuclease</keyword>
<dbReference type="STRING" id="1163730.FFONT_0067"/>
<dbReference type="GO" id="GO:0016787">
    <property type="term" value="F:hydrolase activity"/>
    <property type="evidence" value="ECO:0007669"/>
    <property type="project" value="UniProtKB-KW"/>
</dbReference>
<dbReference type="InterPro" id="IPR050646">
    <property type="entry name" value="Cas1"/>
</dbReference>
<protein>
    <recommendedName>
        <fullName evidence="9">CRISPR-associated endonuclease Cas1</fullName>
        <ecNumber evidence="9">3.1.-.-</ecNumber>
    </recommendedName>
</protein>
<dbReference type="InterPro" id="IPR002729">
    <property type="entry name" value="CRISPR-assoc_Cas1"/>
</dbReference>
<dbReference type="EMBL" id="CP003423">
    <property type="protein sequence ID" value="AFH42061.1"/>
    <property type="molecule type" value="Genomic_DNA"/>
</dbReference>
<dbReference type="RefSeq" id="WP_014557210.1">
    <property type="nucleotide sequence ID" value="NC_017461.1"/>
</dbReference>
<evidence type="ECO:0000256" key="6">
    <source>
        <dbReference type="ARBA" id="ARBA00023118"/>
    </source>
</evidence>
<evidence type="ECO:0000256" key="2">
    <source>
        <dbReference type="ARBA" id="ARBA00022723"/>
    </source>
</evidence>
<comment type="similarity">
    <text evidence="9">Belongs to the CRISPR-associated endonuclease Cas1 family.</text>
</comment>
<dbReference type="GeneID" id="12449128"/>
<dbReference type="GO" id="GO:0046872">
    <property type="term" value="F:metal ion binding"/>
    <property type="evidence" value="ECO:0007669"/>
    <property type="project" value="UniProtKB-UniRule"/>
</dbReference>